<dbReference type="EMBL" id="LFYR01001714">
    <property type="protein sequence ID" value="KMZ59866.1"/>
    <property type="molecule type" value="Genomic_DNA"/>
</dbReference>
<organism evidence="6 7">
    <name type="scientific">Zostera marina</name>
    <name type="common">Eelgrass</name>
    <dbReference type="NCBI Taxonomy" id="29655"/>
    <lineage>
        <taxon>Eukaryota</taxon>
        <taxon>Viridiplantae</taxon>
        <taxon>Streptophyta</taxon>
        <taxon>Embryophyta</taxon>
        <taxon>Tracheophyta</taxon>
        <taxon>Spermatophyta</taxon>
        <taxon>Magnoliopsida</taxon>
        <taxon>Liliopsida</taxon>
        <taxon>Zosteraceae</taxon>
        <taxon>Zostera</taxon>
    </lineage>
</organism>
<dbReference type="GO" id="GO:0051015">
    <property type="term" value="F:actin filament binding"/>
    <property type="evidence" value="ECO:0007669"/>
    <property type="project" value="InterPro"/>
</dbReference>
<dbReference type="InterPro" id="IPR007122">
    <property type="entry name" value="Villin/Gelsolin"/>
</dbReference>
<dbReference type="GO" id="GO:0051693">
    <property type="term" value="P:actin filament capping"/>
    <property type="evidence" value="ECO:0007669"/>
    <property type="project" value="UniProtKB-KW"/>
</dbReference>
<dbReference type="SMART" id="SM00262">
    <property type="entry name" value="GEL"/>
    <property type="match status" value="6"/>
</dbReference>
<evidence type="ECO:0000313" key="6">
    <source>
        <dbReference type="EMBL" id="KMZ59866.1"/>
    </source>
</evidence>
<dbReference type="PRINTS" id="PR00597">
    <property type="entry name" value="GELSOLIN"/>
</dbReference>
<dbReference type="AlphaFoldDB" id="A0A0K9NSU4"/>
<dbReference type="OMA" id="ITIAHEM"/>
<dbReference type="GO" id="GO:0007015">
    <property type="term" value="P:actin filament organization"/>
    <property type="evidence" value="ECO:0007669"/>
    <property type="project" value="UniProtKB-ARBA"/>
</dbReference>
<comment type="caution">
    <text evidence="6">The sequence shown here is derived from an EMBL/GenBank/DDBJ whole genome shotgun (WGS) entry which is preliminary data.</text>
</comment>
<dbReference type="SMART" id="SM00153">
    <property type="entry name" value="VHP"/>
    <property type="match status" value="1"/>
</dbReference>
<reference evidence="7" key="1">
    <citation type="journal article" date="2016" name="Nature">
        <title>The genome of the seagrass Zostera marina reveals angiosperm adaptation to the sea.</title>
        <authorList>
            <person name="Olsen J.L."/>
            <person name="Rouze P."/>
            <person name="Verhelst B."/>
            <person name="Lin Y.-C."/>
            <person name="Bayer T."/>
            <person name="Collen J."/>
            <person name="Dattolo E."/>
            <person name="De Paoli E."/>
            <person name="Dittami S."/>
            <person name="Maumus F."/>
            <person name="Michel G."/>
            <person name="Kersting A."/>
            <person name="Lauritano C."/>
            <person name="Lohaus R."/>
            <person name="Toepel M."/>
            <person name="Tonon T."/>
            <person name="Vanneste K."/>
            <person name="Amirebrahimi M."/>
            <person name="Brakel J."/>
            <person name="Bostroem C."/>
            <person name="Chovatia M."/>
            <person name="Grimwood J."/>
            <person name="Jenkins J.W."/>
            <person name="Jueterbock A."/>
            <person name="Mraz A."/>
            <person name="Stam W.T."/>
            <person name="Tice H."/>
            <person name="Bornberg-Bauer E."/>
            <person name="Green P.J."/>
            <person name="Pearson G.A."/>
            <person name="Procaccini G."/>
            <person name="Duarte C.M."/>
            <person name="Schmutz J."/>
            <person name="Reusch T.B.H."/>
            <person name="Van de Peer Y."/>
        </authorList>
    </citation>
    <scope>NUCLEOTIDE SEQUENCE [LARGE SCALE GENOMIC DNA]</scope>
    <source>
        <strain evidence="7">cv. Finnish</strain>
    </source>
</reference>
<feature type="domain" description="HP" evidence="5">
    <location>
        <begin position="855"/>
        <end position="920"/>
    </location>
</feature>
<dbReference type="PROSITE" id="PS51089">
    <property type="entry name" value="HP"/>
    <property type="match status" value="1"/>
</dbReference>
<dbReference type="OrthoDB" id="6375767at2759"/>
<dbReference type="GO" id="GO:0005856">
    <property type="term" value="C:cytoskeleton"/>
    <property type="evidence" value="ECO:0007669"/>
    <property type="project" value="UniProtKB-SubCell"/>
</dbReference>
<evidence type="ECO:0000259" key="5">
    <source>
        <dbReference type="PROSITE" id="PS51089"/>
    </source>
</evidence>
<dbReference type="CDD" id="cd11291">
    <property type="entry name" value="gelsolin_S6_like"/>
    <property type="match status" value="1"/>
</dbReference>
<dbReference type="InterPro" id="IPR029006">
    <property type="entry name" value="ADF-H/Gelsolin-like_dom_sf"/>
</dbReference>
<gene>
    <name evidence="6" type="ORF">ZOSMA_64G00830</name>
</gene>
<sequence>MSVSLKNLDVAFQGSGQKPGMEIWDIQNSHPIGITNTSNFKFFPQNSYIVLRTKLLKSGGHAQEIHYWIGKEASEEDSRSAALKSVELDCVLGGRSVQHRELQGRETDKFLSYFKPCIIPEQPQRREDDDKFLYLCRGKHVVHVEQVVFGRTSLSHDNVFILETKSKIFQFNGSKTTTQERSKALEVADYLNKNHHDGKCDIATIDDGKMMADADTGEFWGLFGGFAPLPRKISSKDNNESNSQGIIVISPPKLFCIEKEQTTVIEAADEGFRRDQLDTKNCYVLDCGLEVFVWFGKNTSIEDRKSSITIAHEMSKENGTISSMIQGCETVKFRSKFLSWTHTDPAIAAEEGRPKFAALLKFQGLESKVVHKDSQHISNREEPQTYIDCTGNLQVWRVNGSEKTLIPSANQTKFYSGDCYIFQYNYSGEEREEVVVGVWFGKKSIQEERTSAVTLASKMAESMKFHAVQAFIYDGKEPIQFFAMFQSFVVFKGGISTGYKNYVAENEITDDETYSEDGVALFRVQGYGPDNMQAIQVDTVGSSLNSSYCYILHSGDIIFTWTGSLTNPVEHELVERLLDFIKPNGLTKPQKEGNESFQFLNLLGGKCEHGRQKMDDDQESNPRLFSSTLSKDNLKVAEIFNFTQDDLMTEDILILDCHSIIYVWVGHEVTPSQKTQALNIGQKFLENDFLLEKQSKETTIFVIMEENEPSFFTRFFSWDSAKSTMHGNSFQRKLAVIKNGINPALNKPKRRVRAPVSYGGGRSAAPTDKSQRARSMSFSPDRVRVRGRSPAFNALASTFEKNTNRNLSTPPPVVNKLYPKSDGAPKQMAFVRKNNQSLAIQEEAKEGDVDEEEDEEGLLIFSYDRLKTDSVDPATEIDITKREAYLSSGEFKQKFGMKKSAFLKLPKWKQNKLKTALKLF</sequence>
<dbReference type="InterPro" id="IPR007123">
    <property type="entry name" value="Gelsolin-like_dom"/>
</dbReference>
<dbReference type="GO" id="GO:0051014">
    <property type="term" value="P:actin filament severing"/>
    <property type="evidence" value="ECO:0000318"/>
    <property type="project" value="GO_Central"/>
</dbReference>
<dbReference type="Pfam" id="PF00626">
    <property type="entry name" value="Gelsolin"/>
    <property type="match status" value="5"/>
</dbReference>
<dbReference type="InterPro" id="IPR003128">
    <property type="entry name" value="Villin_headpiece"/>
</dbReference>
<dbReference type="FunFam" id="3.40.20.10:FF:000033">
    <property type="entry name" value="Villin-4"/>
    <property type="match status" value="1"/>
</dbReference>
<dbReference type="CDD" id="cd11290">
    <property type="entry name" value="gelsolin_S1_like"/>
    <property type="match status" value="1"/>
</dbReference>
<name>A0A0K9NSU4_ZOSMR</name>
<dbReference type="Proteomes" id="UP000036987">
    <property type="component" value="Unassembled WGS sequence"/>
</dbReference>
<evidence type="ECO:0000256" key="1">
    <source>
        <dbReference type="ARBA" id="ARBA00004245"/>
    </source>
</evidence>
<dbReference type="PANTHER" id="PTHR11977:SF138">
    <property type="entry name" value="VILLIN-4"/>
    <property type="match status" value="1"/>
</dbReference>
<evidence type="ECO:0000256" key="2">
    <source>
        <dbReference type="ARBA" id="ARBA00022467"/>
    </source>
</evidence>
<dbReference type="CDD" id="cd11293">
    <property type="entry name" value="gelsolin_S4_like"/>
    <property type="match status" value="1"/>
</dbReference>
<dbReference type="Pfam" id="PF02209">
    <property type="entry name" value="VHP"/>
    <property type="match status" value="1"/>
</dbReference>
<dbReference type="SUPFAM" id="SSF55753">
    <property type="entry name" value="Actin depolymerizing proteins"/>
    <property type="match status" value="6"/>
</dbReference>
<dbReference type="CDD" id="cd11288">
    <property type="entry name" value="gelsolin_S5_like"/>
    <property type="match status" value="1"/>
</dbReference>
<dbReference type="PANTHER" id="PTHR11977">
    <property type="entry name" value="VILLIN"/>
    <property type="match status" value="1"/>
</dbReference>
<protein>
    <submittedName>
        <fullName evidence="6">Villin-4</fullName>
    </submittedName>
</protein>
<evidence type="ECO:0000313" key="7">
    <source>
        <dbReference type="Proteomes" id="UP000036987"/>
    </source>
</evidence>
<proteinExistence type="predicted"/>
<keyword evidence="7" id="KW-1185">Reference proteome</keyword>
<dbReference type="Gene3D" id="3.40.20.10">
    <property type="entry name" value="Severin"/>
    <property type="match status" value="6"/>
</dbReference>
<dbReference type="InterPro" id="IPR036886">
    <property type="entry name" value="Villin_headpiece_dom_sf"/>
</dbReference>
<dbReference type="SUPFAM" id="SSF47050">
    <property type="entry name" value="VHP, Villin headpiece domain"/>
    <property type="match status" value="1"/>
</dbReference>
<feature type="region of interest" description="Disordered" evidence="4">
    <location>
        <begin position="751"/>
        <end position="783"/>
    </location>
</feature>
<dbReference type="Gene3D" id="1.10.950.10">
    <property type="entry name" value="Villin headpiece domain"/>
    <property type="match status" value="1"/>
</dbReference>
<keyword evidence="3" id="KW-0963">Cytoplasm</keyword>
<accession>A0A0K9NSU4</accession>
<keyword evidence="3" id="KW-0206">Cytoskeleton</keyword>
<evidence type="ECO:0000256" key="4">
    <source>
        <dbReference type="SAM" id="MobiDB-lite"/>
    </source>
</evidence>
<comment type="subcellular location">
    <subcellularLocation>
        <location evidence="1">Cytoplasm</location>
        <location evidence="1">Cytoskeleton</location>
    </subcellularLocation>
</comment>
<evidence type="ECO:0000256" key="3">
    <source>
        <dbReference type="ARBA" id="ARBA00023212"/>
    </source>
</evidence>
<dbReference type="STRING" id="29655.A0A0K9NSU4"/>
<keyword evidence="2" id="KW-0117">Actin capping</keyword>